<reference evidence="1 2" key="1">
    <citation type="submission" date="2016-07" db="EMBL/GenBank/DDBJ databases">
        <title>Pervasive Adenine N6-methylation of Active Genes in Fungi.</title>
        <authorList>
            <consortium name="DOE Joint Genome Institute"/>
            <person name="Mondo S.J."/>
            <person name="Dannebaum R.O."/>
            <person name="Kuo R.C."/>
            <person name="Labutti K."/>
            <person name="Haridas S."/>
            <person name="Kuo A."/>
            <person name="Salamov A."/>
            <person name="Ahrendt S.R."/>
            <person name="Lipzen A."/>
            <person name="Sullivan W."/>
            <person name="Andreopoulos W.B."/>
            <person name="Clum A."/>
            <person name="Lindquist E."/>
            <person name="Daum C."/>
            <person name="Ramamoorthy G.K."/>
            <person name="Gryganskyi A."/>
            <person name="Culley D."/>
            <person name="Magnuson J.K."/>
            <person name="James T.Y."/>
            <person name="O'Malley M.A."/>
            <person name="Stajich J.E."/>
            <person name="Spatafora J.W."/>
            <person name="Visel A."/>
            <person name="Grigoriev I.V."/>
        </authorList>
    </citation>
    <scope>NUCLEOTIDE SEQUENCE [LARGE SCALE GENOMIC DNA]</scope>
    <source>
        <strain evidence="1 2">CBS 931.73</strain>
    </source>
</reference>
<dbReference type="InParanoid" id="A0A1Y1Y8R7"/>
<name>A0A1Y1Y8R7_9FUNG</name>
<proteinExistence type="predicted"/>
<dbReference type="Gene3D" id="2.130.10.10">
    <property type="entry name" value="YVTN repeat-like/Quinoprotein amine dehydrogenase"/>
    <property type="match status" value="1"/>
</dbReference>
<evidence type="ECO:0008006" key="3">
    <source>
        <dbReference type="Google" id="ProtNLM"/>
    </source>
</evidence>
<evidence type="ECO:0000313" key="1">
    <source>
        <dbReference type="EMBL" id="ORX94393.1"/>
    </source>
</evidence>
<dbReference type="Proteomes" id="UP000193498">
    <property type="component" value="Unassembled WGS sequence"/>
</dbReference>
<dbReference type="EMBL" id="MCFE01000206">
    <property type="protein sequence ID" value="ORX94393.1"/>
    <property type="molecule type" value="Genomic_DNA"/>
</dbReference>
<accession>A0A1Y1Y8R7</accession>
<comment type="caution">
    <text evidence="1">The sequence shown here is derived from an EMBL/GenBank/DDBJ whole genome shotgun (WGS) entry which is preliminary data.</text>
</comment>
<sequence length="426" mass="49016">MSPNLSHGIAYQALHSEGLTWRRMFQNNWELLRSWNEYIPNPLLYQLPFCSSRFGPQWRHMVQSNVQKEFRYVSRRLVEDHFGGLIGYGGCVEKEQYNVIIWSKNNWKCQGHYGIPIDGEERVELIAVNSQRRVFVVAYGNDPRGIEWNRIQLYRMDSANDVALQSEFRTQTQATFYCGNFDVPFGGESNPRAFTLFAIESSRNSMVVLNFDFVSGQLISKRSYNSDVQMLNYYPAKGRHLVFGTTYNGDVYIWDLLGGDSWRVMANGALCPWGTELAIIFSRAIDRHAIKMITTGDNGIDKNFVILWELQQRIENGQLVQQAHLLYQVEIQSREGIFGSYCVHGSCFLGLTYDGTIMVYHLEDLRKLASIPIPTKYEFYKHLSPEEMYDISVNDVGQIVLSTSRGLYVLPTPVSEFVGPTMFMHS</sequence>
<protein>
    <recommendedName>
        <fullName evidence="3">WD40 repeat-like protein</fullName>
    </recommendedName>
</protein>
<dbReference type="AlphaFoldDB" id="A0A1Y1Y8R7"/>
<dbReference type="InterPro" id="IPR015943">
    <property type="entry name" value="WD40/YVTN_repeat-like_dom_sf"/>
</dbReference>
<evidence type="ECO:0000313" key="2">
    <source>
        <dbReference type="Proteomes" id="UP000193498"/>
    </source>
</evidence>
<gene>
    <name evidence="1" type="ORF">K493DRAFT_337834</name>
</gene>
<keyword evidence="2" id="KW-1185">Reference proteome</keyword>
<dbReference type="SUPFAM" id="SSF101908">
    <property type="entry name" value="Putative isomerase YbhE"/>
    <property type="match status" value="1"/>
</dbReference>
<organism evidence="1 2">
    <name type="scientific">Basidiobolus meristosporus CBS 931.73</name>
    <dbReference type="NCBI Taxonomy" id="1314790"/>
    <lineage>
        <taxon>Eukaryota</taxon>
        <taxon>Fungi</taxon>
        <taxon>Fungi incertae sedis</taxon>
        <taxon>Zoopagomycota</taxon>
        <taxon>Entomophthoromycotina</taxon>
        <taxon>Basidiobolomycetes</taxon>
        <taxon>Basidiobolales</taxon>
        <taxon>Basidiobolaceae</taxon>
        <taxon>Basidiobolus</taxon>
    </lineage>
</organism>